<dbReference type="EMBL" id="JASAOG010000074">
    <property type="protein sequence ID" value="KAK0054897.1"/>
    <property type="molecule type" value="Genomic_DNA"/>
</dbReference>
<gene>
    <name evidence="1" type="ORF">Bpfe_015743</name>
</gene>
<dbReference type="Proteomes" id="UP001233172">
    <property type="component" value="Unassembled WGS sequence"/>
</dbReference>
<protein>
    <submittedName>
        <fullName evidence="1">Uncharacterized protein</fullName>
    </submittedName>
</protein>
<evidence type="ECO:0000313" key="2">
    <source>
        <dbReference type="Proteomes" id="UP001233172"/>
    </source>
</evidence>
<keyword evidence="2" id="KW-1185">Reference proteome</keyword>
<reference evidence="1" key="1">
    <citation type="journal article" date="2023" name="PLoS Negl. Trop. Dis.">
        <title>A genome sequence for Biomphalaria pfeifferi, the major vector snail for the human-infecting parasite Schistosoma mansoni.</title>
        <authorList>
            <person name="Bu L."/>
            <person name="Lu L."/>
            <person name="Laidemitt M.R."/>
            <person name="Zhang S.M."/>
            <person name="Mutuku M."/>
            <person name="Mkoji G."/>
            <person name="Steinauer M."/>
            <person name="Loker E.S."/>
        </authorList>
    </citation>
    <scope>NUCLEOTIDE SEQUENCE</scope>
    <source>
        <strain evidence="1">KasaAsao</strain>
    </source>
</reference>
<organism evidence="1 2">
    <name type="scientific">Biomphalaria pfeifferi</name>
    <name type="common">Bloodfluke planorb</name>
    <name type="synonym">Freshwater snail</name>
    <dbReference type="NCBI Taxonomy" id="112525"/>
    <lineage>
        <taxon>Eukaryota</taxon>
        <taxon>Metazoa</taxon>
        <taxon>Spiralia</taxon>
        <taxon>Lophotrochozoa</taxon>
        <taxon>Mollusca</taxon>
        <taxon>Gastropoda</taxon>
        <taxon>Heterobranchia</taxon>
        <taxon>Euthyneura</taxon>
        <taxon>Panpulmonata</taxon>
        <taxon>Hygrophila</taxon>
        <taxon>Lymnaeoidea</taxon>
        <taxon>Planorbidae</taxon>
        <taxon>Biomphalaria</taxon>
    </lineage>
</organism>
<reference evidence="1" key="2">
    <citation type="submission" date="2023-04" db="EMBL/GenBank/DDBJ databases">
        <authorList>
            <person name="Bu L."/>
            <person name="Lu L."/>
            <person name="Laidemitt M.R."/>
            <person name="Zhang S.M."/>
            <person name="Mutuku M."/>
            <person name="Mkoji G."/>
            <person name="Steinauer M."/>
            <person name="Loker E.S."/>
        </authorList>
    </citation>
    <scope>NUCLEOTIDE SEQUENCE</scope>
    <source>
        <strain evidence="1">KasaAsao</strain>
        <tissue evidence="1">Whole Snail</tissue>
    </source>
</reference>
<proteinExistence type="predicted"/>
<name>A0AAD8BHU3_BIOPF</name>
<accession>A0AAD8BHU3</accession>
<comment type="caution">
    <text evidence="1">The sequence shown here is derived from an EMBL/GenBank/DDBJ whole genome shotgun (WGS) entry which is preliminary data.</text>
</comment>
<sequence length="57" mass="6431">MFETKQWRHLLTSRARTGPGDTDPSDTAASLGQHLLPFCSFCYPPLDERRRVRGALA</sequence>
<evidence type="ECO:0000313" key="1">
    <source>
        <dbReference type="EMBL" id="KAK0054897.1"/>
    </source>
</evidence>
<dbReference type="AlphaFoldDB" id="A0AAD8BHU3"/>
<feature type="non-terminal residue" evidence="1">
    <location>
        <position position="57"/>
    </location>
</feature>